<dbReference type="InterPro" id="IPR021744">
    <property type="entry name" value="CbiG_N"/>
</dbReference>
<dbReference type="PANTHER" id="PTHR37477:SF1">
    <property type="entry name" value="COBALT-PRECORRIN-5A HYDROLASE"/>
    <property type="match status" value="1"/>
</dbReference>
<keyword evidence="5" id="KW-1185">Reference proteome</keyword>
<dbReference type="InterPro" id="IPR002750">
    <property type="entry name" value="CobE/GbiG_C"/>
</dbReference>
<dbReference type="Pfam" id="PF11760">
    <property type="entry name" value="CbiG_N"/>
    <property type="match status" value="1"/>
</dbReference>
<dbReference type="SUPFAM" id="SSF159672">
    <property type="entry name" value="CbiG N-terminal domain-like"/>
    <property type="match status" value="1"/>
</dbReference>
<dbReference type="Gene3D" id="3.30.420.180">
    <property type="entry name" value="CobE/GbiG C-terminal domain"/>
    <property type="match status" value="1"/>
</dbReference>
<dbReference type="InterPro" id="IPR052553">
    <property type="entry name" value="CbiG_hydrolase"/>
</dbReference>
<feature type="domain" description="Cobalamin synthesis G N-terminal" evidence="2">
    <location>
        <begin position="46"/>
        <end position="125"/>
    </location>
</feature>
<accession>A0ABR5PCM0</accession>
<dbReference type="Gene3D" id="3.40.50.11220">
    <property type="match status" value="1"/>
</dbReference>
<dbReference type="InterPro" id="IPR036518">
    <property type="entry name" value="CobE/GbiG_C_sf"/>
</dbReference>
<feature type="domain" description="CobE/GbiG C-terminal" evidence="1">
    <location>
        <begin position="220"/>
        <end position="335"/>
    </location>
</feature>
<feature type="domain" description="Cobalamin biosynthesis central region" evidence="3">
    <location>
        <begin position="131"/>
        <end position="216"/>
    </location>
</feature>
<proteinExistence type="predicted"/>
<gene>
    <name evidence="4" type="ORF">FD12_GL000640</name>
</gene>
<dbReference type="PANTHER" id="PTHR37477">
    <property type="entry name" value="COBALT-PRECORRIN-5A HYDROLASE"/>
    <property type="match status" value="1"/>
</dbReference>
<comment type="caution">
    <text evidence="4">The sequence shown here is derived from an EMBL/GenBank/DDBJ whole genome shotgun (WGS) entry which is preliminary data.</text>
</comment>
<name>A0ABR5PCM0_9LACO</name>
<evidence type="ECO:0000313" key="4">
    <source>
        <dbReference type="EMBL" id="KRL16164.1"/>
    </source>
</evidence>
<dbReference type="EMBL" id="AZEI01000076">
    <property type="protein sequence ID" value="KRL16164.1"/>
    <property type="molecule type" value="Genomic_DNA"/>
</dbReference>
<dbReference type="SUPFAM" id="SSF159664">
    <property type="entry name" value="CobE/GbiG C-terminal domain-like"/>
    <property type="match status" value="1"/>
</dbReference>
<evidence type="ECO:0000259" key="2">
    <source>
        <dbReference type="Pfam" id="PF11760"/>
    </source>
</evidence>
<dbReference type="Proteomes" id="UP000051977">
    <property type="component" value="Unassembled WGS sequence"/>
</dbReference>
<sequence>MALTGPGTKMAESVQASLPESRVLVPEKYGTNGDDTFAKGQFTSAFSAAFRTFDCLVCIMATGIVVRKVGPLMQDKTVDPAVIVMDEQANHVISLLSGHVGHANALTRQIAELLDSEAVITTATDTEHVQAIDTLAQRYNGWYPEFKYNTKLFNSRLVEGSPLMLYVDPDFRGIVKQFNGLEVVDEIDQQHPEIPLIVISDKDNIEKRQNSLQIVPQVNVLGVGSRKDVTYKMMQDAFTEFCTQQHLVWRSICKVVSIQKKAHENAIHYLADCLGVPTEFYSAEQLQSTASHYDQSPFVKKTVGVGNVANSAAEFGAGNRTINERFSADQVTMAVSKLTLKKDD</sequence>
<dbReference type="Pfam" id="PF11761">
    <property type="entry name" value="CbiG_mid"/>
    <property type="match status" value="1"/>
</dbReference>
<dbReference type="InterPro" id="IPR021745">
    <property type="entry name" value="CbiG_mid"/>
</dbReference>
<evidence type="ECO:0000259" key="3">
    <source>
        <dbReference type="Pfam" id="PF11761"/>
    </source>
</evidence>
<evidence type="ECO:0000259" key="1">
    <source>
        <dbReference type="Pfam" id="PF01890"/>
    </source>
</evidence>
<reference evidence="4 5" key="1">
    <citation type="journal article" date="2015" name="Genome Announc.">
        <title>Expanding the biotechnology potential of lactobacilli through comparative genomics of 213 strains and associated genera.</title>
        <authorList>
            <person name="Sun Z."/>
            <person name="Harris H.M."/>
            <person name="McCann A."/>
            <person name="Guo C."/>
            <person name="Argimon S."/>
            <person name="Zhang W."/>
            <person name="Yang X."/>
            <person name="Jeffery I.B."/>
            <person name="Cooney J.C."/>
            <person name="Kagawa T.F."/>
            <person name="Liu W."/>
            <person name="Song Y."/>
            <person name="Salvetti E."/>
            <person name="Wrobel A."/>
            <person name="Rasinkangas P."/>
            <person name="Parkhill J."/>
            <person name="Rea M.C."/>
            <person name="O'Sullivan O."/>
            <person name="Ritari J."/>
            <person name="Douillard F.P."/>
            <person name="Paul Ross R."/>
            <person name="Yang R."/>
            <person name="Briner A.E."/>
            <person name="Felis G.E."/>
            <person name="de Vos W.M."/>
            <person name="Barrangou R."/>
            <person name="Klaenhammer T.R."/>
            <person name="Caufield P.W."/>
            <person name="Cui Y."/>
            <person name="Zhang H."/>
            <person name="O'Toole P.W."/>
        </authorList>
    </citation>
    <scope>NUCLEOTIDE SEQUENCE [LARGE SCALE GENOMIC DNA]</scope>
    <source>
        <strain evidence="4 5">DSM 19907</strain>
    </source>
</reference>
<evidence type="ECO:0000313" key="5">
    <source>
        <dbReference type="Proteomes" id="UP000051977"/>
    </source>
</evidence>
<dbReference type="Pfam" id="PF01890">
    <property type="entry name" value="CbiG_C"/>
    <property type="match status" value="1"/>
</dbReference>
<organism evidence="4 5">
    <name type="scientific">Lentilactobacillus rapi DSM 19907 = JCM 15042</name>
    <dbReference type="NCBI Taxonomy" id="1423795"/>
    <lineage>
        <taxon>Bacteria</taxon>
        <taxon>Bacillati</taxon>
        <taxon>Bacillota</taxon>
        <taxon>Bacilli</taxon>
        <taxon>Lactobacillales</taxon>
        <taxon>Lactobacillaceae</taxon>
        <taxon>Lentilactobacillus</taxon>
    </lineage>
</organism>
<protein>
    <submittedName>
        <fullName evidence="4">CbiG protein</fullName>
    </submittedName>
</protein>
<dbReference type="InterPro" id="IPR038029">
    <property type="entry name" value="GbiG_N_sf"/>
</dbReference>